<dbReference type="Proteomes" id="UP000828251">
    <property type="component" value="Unassembled WGS sequence"/>
</dbReference>
<organism evidence="1 2">
    <name type="scientific">Gossypium stocksii</name>
    <dbReference type="NCBI Taxonomy" id="47602"/>
    <lineage>
        <taxon>Eukaryota</taxon>
        <taxon>Viridiplantae</taxon>
        <taxon>Streptophyta</taxon>
        <taxon>Embryophyta</taxon>
        <taxon>Tracheophyta</taxon>
        <taxon>Spermatophyta</taxon>
        <taxon>Magnoliopsida</taxon>
        <taxon>eudicotyledons</taxon>
        <taxon>Gunneridae</taxon>
        <taxon>Pentapetalae</taxon>
        <taxon>rosids</taxon>
        <taxon>malvids</taxon>
        <taxon>Malvales</taxon>
        <taxon>Malvaceae</taxon>
        <taxon>Malvoideae</taxon>
        <taxon>Gossypium</taxon>
    </lineage>
</organism>
<evidence type="ECO:0000313" key="2">
    <source>
        <dbReference type="Proteomes" id="UP000828251"/>
    </source>
</evidence>
<evidence type="ECO:0000313" key="1">
    <source>
        <dbReference type="EMBL" id="KAH1074023.1"/>
    </source>
</evidence>
<protein>
    <submittedName>
        <fullName evidence="1">Uncharacterized protein</fullName>
    </submittedName>
</protein>
<dbReference type="AlphaFoldDB" id="A0A9D3VAI7"/>
<gene>
    <name evidence="1" type="ORF">J1N35_026351</name>
</gene>
<name>A0A9D3VAI7_9ROSI</name>
<dbReference type="EMBL" id="JAIQCV010000008">
    <property type="protein sequence ID" value="KAH1074023.1"/>
    <property type="molecule type" value="Genomic_DNA"/>
</dbReference>
<reference evidence="1 2" key="1">
    <citation type="journal article" date="2021" name="Plant Biotechnol. J.">
        <title>Multi-omics assisted identification of the key and species-specific regulatory components of drought-tolerant mechanisms in Gossypium stocksii.</title>
        <authorList>
            <person name="Yu D."/>
            <person name="Ke L."/>
            <person name="Zhang D."/>
            <person name="Wu Y."/>
            <person name="Sun Y."/>
            <person name="Mei J."/>
            <person name="Sun J."/>
            <person name="Sun Y."/>
        </authorList>
    </citation>
    <scope>NUCLEOTIDE SEQUENCE [LARGE SCALE GENOMIC DNA]</scope>
    <source>
        <strain evidence="2">cv. E1</strain>
        <tissue evidence="1">Leaf</tissue>
    </source>
</reference>
<keyword evidence="2" id="KW-1185">Reference proteome</keyword>
<proteinExistence type="predicted"/>
<accession>A0A9D3VAI7</accession>
<comment type="caution">
    <text evidence="1">The sequence shown here is derived from an EMBL/GenBank/DDBJ whole genome shotgun (WGS) entry which is preliminary data.</text>
</comment>
<sequence length="156" mass="16720">METKFQEFKDKFCGDLQALLGQYFKPLANGTTEKEKGVLGALPGFPSKDTRVPNAPVGPSVLPSVDVKIGHYHTLLEPTTMMEVFQLARKIEVLLSCSAKKTSAPLNSSPRSLLNPSVISGYSSASTRIVFASQFVSSVPVNKSASQSISLAVMAE</sequence>